<feature type="region of interest" description="Disordered" evidence="1">
    <location>
        <begin position="44"/>
        <end position="75"/>
    </location>
</feature>
<comment type="caution">
    <text evidence="2">The sequence shown here is derived from an EMBL/GenBank/DDBJ whole genome shotgun (WGS) entry which is preliminary data.</text>
</comment>
<dbReference type="Proteomes" id="UP000290289">
    <property type="component" value="Chromosome 5"/>
</dbReference>
<sequence>MADDRRTAQVKVAEATSGVAALTTNAERLGPAKFGAHNLLEKGDDAGAANKAVTDSVGPPADRKQERSPNLEPTI</sequence>
<keyword evidence="3" id="KW-1185">Reference proteome</keyword>
<dbReference type="EMBL" id="RDQH01000331">
    <property type="protein sequence ID" value="RXH99131.1"/>
    <property type="molecule type" value="Genomic_DNA"/>
</dbReference>
<accession>A0A498K1A5</accession>
<organism evidence="2 3">
    <name type="scientific">Malus domestica</name>
    <name type="common">Apple</name>
    <name type="synonym">Pyrus malus</name>
    <dbReference type="NCBI Taxonomy" id="3750"/>
    <lineage>
        <taxon>Eukaryota</taxon>
        <taxon>Viridiplantae</taxon>
        <taxon>Streptophyta</taxon>
        <taxon>Embryophyta</taxon>
        <taxon>Tracheophyta</taxon>
        <taxon>Spermatophyta</taxon>
        <taxon>Magnoliopsida</taxon>
        <taxon>eudicotyledons</taxon>
        <taxon>Gunneridae</taxon>
        <taxon>Pentapetalae</taxon>
        <taxon>rosids</taxon>
        <taxon>fabids</taxon>
        <taxon>Rosales</taxon>
        <taxon>Rosaceae</taxon>
        <taxon>Amygdaloideae</taxon>
        <taxon>Maleae</taxon>
        <taxon>Malus</taxon>
    </lineage>
</organism>
<evidence type="ECO:0000313" key="2">
    <source>
        <dbReference type="EMBL" id="RXH99131.1"/>
    </source>
</evidence>
<evidence type="ECO:0000313" key="3">
    <source>
        <dbReference type="Proteomes" id="UP000290289"/>
    </source>
</evidence>
<dbReference type="AlphaFoldDB" id="A0A498K1A5"/>
<proteinExistence type="predicted"/>
<gene>
    <name evidence="2" type="ORF">DVH24_011456</name>
</gene>
<name>A0A498K1A5_MALDO</name>
<reference evidence="2 3" key="1">
    <citation type="submission" date="2018-10" db="EMBL/GenBank/DDBJ databases">
        <title>A high-quality apple genome assembly.</title>
        <authorList>
            <person name="Hu J."/>
        </authorList>
    </citation>
    <scope>NUCLEOTIDE SEQUENCE [LARGE SCALE GENOMIC DNA]</scope>
    <source>
        <strain evidence="3">cv. HFTH1</strain>
        <tissue evidence="2">Young leaf</tissue>
    </source>
</reference>
<evidence type="ECO:0000256" key="1">
    <source>
        <dbReference type="SAM" id="MobiDB-lite"/>
    </source>
</evidence>
<protein>
    <recommendedName>
        <fullName evidence="4">SMP domain-containing protein</fullName>
    </recommendedName>
</protein>
<evidence type="ECO:0008006" key="4">
    <source>
        <dbReference type="Google" id="ProtNLM"/>
    </source>
</evidence>